<proteinExistence type="predicted"/>
<reference evidence="1" key="2">
    <citation type="submission" date="2020-11" db="EMBL/GenBank/DDBJ databases">
        <authorList>
            <person name="McCartney M.A."/>
            <person name="Auch B."/>
            <person name="Kono T."/>
            <person name="Mallez S."/>
            <person name="Becker A."/>
            <person name="Gohl D.M."/>
            <person name="Silverstein K.A.T."/>
            <person name="Koren S."/>
            <person name="Bechman K.B."/>
            <person name="Herman A."/>
            <person name="Abrahante J.E."/>
            <person name="Garbe J."/>
        </authorList>
    </citation>
    <scope>NUCLEOTIDE SEQUENCE</scope>
    <source>
        <strain evidence="1">Duluth1</strain>
        <tissue evidence="1">Whole animal</tissue>
    </source>
</reference>
<accession>A0A9D4QRX1</accession>
<reference evidence="1" key="1">
    <citation type="journal article" date="2019" name="bioRxiv">
        <title>The Genome of the Zebra Mussel, Dreissena polymorpha: A Resource for Invasive Species Research.</title>
        <authorList>
            <person name="McCartney M.A."/>
            <person name="Auch B."/>
            <person name="Kono T."/>
            <person name="Mallez S."/>
            <person name="Zhang Y."/>
            <person name="Obille A."/>
            <person name="Becker A."/>
            <person name="Abrahante J.E."/>
            <person name="Garbe J."/>
            <person name="Badalamenti J.P."/>
            <person name="Herman A."/>
            <person name="Mangelson H."/>
            <person name="Liachko I."/>
            <person name="Sullivan S."/>
            <person name="Sone E.D."/>
            <person name="Koren S."/>
            <person name="Silverstein K.A.T."/>
            <person name="Beckman K.B."/>
            <person name="Gohl D.M."/>
        </authorList>
    </citation>
    <scope>NUCLEOTIDE SEQUENCE</scope>
    <source>
        <strain evidence="1">Duluth1</strain>
        <tissue evidence="1">Whole animal</tissue>
    </source>
</reference>
<comment type="caution">
    <text evidence="1">The sequence shown here is derived from an EMBL/GenBank/DDBJ whole genome shotgun (WGS) entry which is preliminary data.</text>
</comment>
<evidence type="ECO:0000313" key="1">
    <source>
        <dbReference type="EMBL" id="KAH3840883.1"/>
    </source>
</evidence>
<dbReference type="Proteomes" id="UP000828390">
    <property type="component" value="Unassembled WGS sequence"/>
</dbReference>
<organism evidence="1 2">
    <name type="scientific">Dreissena polymorpha</name>
    <name type="common">Zebra mussel</name>
    <name type="synonym">Mytilus polymorpha</name>
    <dbReference type="NCBI Taxonomy" id="45954"/>
    <lineage>
        <taxon>Eukaryota</taxon>
        <taxon>Metazoa</taxon>
        <taxon>Spiralia</taxon>
        <taxon>Lophotrochozoa</taxon>
        <taxon>Mollusca</taxon>
        <taxon>Bivalvia</taxon>
        <taxon>Autobranchia</taxon>
        <taxon>Heteroconchia</taxon>
        <taxon>Euheterodonta</taxon>
        <taxon>Imparidentia</taxon>
        <taxon>Neoheterodontei</taxon>
        <taxon>Myida</taxon>
        <taxon>Dreissenoidea</taxon>
        <taxon>Dreissenidae</taxon>
        <taxon>Dreissena</taxon>
    </lineage>
</organism>
<evidence type="ECO:0000313" key="2">
    <source>
        <dbReference type="Proteomes" id="UP000828390"/>
    </source>
</evidence>
<dbReference type="AlphaFoldDB" id="A0A9D4QRX1"/>
<keyword evidence="2" id="KW-1185">Reference proteome</keyword>
<name>A0A9D4QRX1_DREPO</name>
<dbReference type="EMBL" id="JAIWYP010000004">
    <property type="protein sequence ID" value="KAH3840883.1"/>
    <property type="molecule type" value="Genomic_DNA"/>
</dbReference>
<sequence length="53" mass="6511">MENIYVAYHIWVVKCPMFHLVYRKWCWGQQEWNQPHSCTEPQYGNRLCSMCSQ</sequence>
<protein>
    <submittedName>
        <fullName evidence="1">Uncharacterized protein</fullName>
    </submittedName>
</protein>
<gene>
    <name evidence="1" type="ORF">DPMN_114341</name>
</gene>